<dbReference type="Pfam" id="PF01156">
    <property type="entry name" value="IU_nuc_hydro"/>
    <property type="match status" value="1"/>
</dbReference>
<protein>
    <recommendedName>
        <fullName evidence="2">Inosine/uridine-preferring nucleoside hydrolase domain-containing protein</fullName>
    </recommendedName>
</protein>
<dbReference type="eggNOG" id="KOG2938">
    <property type="taxonomic scope" value="Eukaryota"/>
</dbReference>
<dbReference type="PANTHER" id="PTHR46190:SF1">
    <property type="entry name" value="SI:CH211-201H21.5"/>
    <property type="match status" value="1"/>
</dbReference>
<accession>T1JI57</accession>
<name>T1JI57_STRMM</name>
<dbReference type="InterPro" id="IPR001910">
    <property type="entry name" value="Inosine/uridine_hydrolase_dom"/>
</dbReference>
<reference evidence="4" key="1">
    <citation type="submission" date="2011-05" db="EMBL/GenBank/DDBJ databases">
        <authorList>
            <person name="Richards S.R."/>
            <person name="Qu J."/>
            <person name="Jiang H."/>
            <person name="Jhangiani S.N."/>
            <person name="Agravi P."/>
            <person name="Goodspeed R."/>
            <person name="Gross S."/>
            <person name="Mandapat C."/>
            <person name="Jackson L."/>
            <person name="Mathew T."/>
            <person name="Pu L."/>
            <person name="Thornton R."/>
            <person name="Saada N."/>
            <person name="Wilczek-Boney K.B."/>
            <person name="Lee S."/>
            <person name="Kovar C."/>
            <person name="Wu Y."/>
            <person name="Scherer S.E."/>
            <person name="Worley K.C."/>
            <person name="Muzny D.M."/>
            <person name="Gibbs R."/>
        </authorList>
    </citation>
    <scope>NUCLEOTIDE SEQUENCE</scope>
    <source>
        <strain evidence="4">Brora</strain>
    </source>
</reference>
<dbReference type="PhylomeDB" id="T1JI57"/>
<dbReference type="Proteomes" id="UP000014500">
    <property type="component" value="Unassembled WGS sequence"/>
</dbReference>
<dbReference type="HOGENOM" id="CLU_036838_11_2_1"/>
<keyword evidence="4" id="KW-1185">Reference proteome</keyword>
<comment type="similarity">
    <text evidence="1">Belongs to the IUNH family.</text>
</comment>
<evidence type="ECO:0000313" key="3">
    <source>
        <dbReference type="EnsemblMetazoa" id="SMAR013538-PA"/>
    </source>
</evidence>
<dbReference type="OMA" id="REYYATV"/>
<evidence type="ECO:0000256" key="1">
    <source>
        <dbReference type="ARBA" id="ARBA00009176"/>
    </source>
</evidence>
<feature type="domain" description="Inosine/uridine-preferring nucleoside hydrolase" evidence="2">
    <location>
        <begin position="6"/>
        <end position="301"/>
    </location>
</feature>
<dbReference type="AlphaFoldDB" id="T1JI57"/>
<evidence type="ECO:0000313" key="4">
    <source>
        <dbReference type="Proteomes" id="UP000014500"/>
    </source>
</evidence>
<dbReference type="Gene3D" id="3.90.245.10">
    <property type="entry name" value="Ribonucleoside hydrolase-like"/>
    <property type="match status" value="1"/>
</dbReference>
<dbReference type="CDD" id="cd02649">
    <property type="entry name" value="nuc_hydro_CeIAG"/>
    <property type="match status" value="1"/>
</dbReference>
<dbReference type="EMBL" id="JH431588">
    <property type="status" value="NOT_ANNOTATED_CDS"/>
    <property type="molecule type" value="Genomic_DNA"/>
</dbReference>
<sequence>MKRKFIIDTDCGLDDAMAIMMAITQPNVEVLAITCVNGNTCVDNVIVNVFRTLQSCNQLQIPVYKGTGAPIMGKYTFDKPCDFHGSDGFGDVCEPLKCSKIVEKEHAVHILASLIDKYPGEITLVTLGPLTNIALALRLNPSFASNIKEMFVMGGNTEGRGNVTVSAEANFYYDPEAAYIVLNEIQCPITIAPWEMCLKHHMSWEDREKLLSPNTKAANLISLIEHNVKKKSTEYEGYVLCDQFAMAAAISEKSVKSKIGPYHVSCEPQGHYTRGQMIIFLSHESRQNVHIIEYMDMHEVKKLLQIAMNF</sequence>
<dbReference type="EnsemblMetazoa" id="SMAR013538-RA">
    <property type="protein sequence ID" value="SMAR013538-PA"/>
    <property type="gene ID" value="SMAR013538"/>
</dbReference>
<dbReference type="SUPFAM" id="SSF53590">
    <property type="entry name" value="Nucleoside hydrolase"/>
    <property type="match status" value="1"/>
</dbReference>
<organism evidence="3 4">
    <name type="scientific">Strigamia maritima</name>
    <name type="common">European centipede</name>
    <name type="synonym">Geophilus maritimus</name>
    <dbReference type="NCBI Taxonomy" id="126957"/>
    <lineage>
        <taxon>Eukaryota</taxon>
        <taxon>Metazoa</taxon>
        <taxon>Ecdysozoa</taxon>
        <taxon>Arthropoda</taxon>
        <taxon>Myriapoda</taxon>
        <taxon>Chilopoda</taxon>
        <taxon>Pleurostigmophora</taxon>
        <taxon>Geophilomorpha</taxon>
        <taxon>Linotaeniidae</taxon>
        <taxon>Strigamia</taxon>
    </lineage>
</organism>
<dbReference type="GO" id="GO:0016799">
    <property type="term" value="F:hydrolase activity, hydrolyzing N-glycosyl compounds"/>
    <property type="evidence" value="ECO:0007669"/>
    <property type="project" value="InterPro"/>
</dbReference>
<evidence type="ECO:0000259" key="2">
    <source>
        <dbReference type="Pfam" id="PF01156"/>
    </source>
</evidence>
<proteinExistence type="inferred from homology"/>
<dbReference type="PANTHER" id="PTHR46190">
    <property type="entry name" value="SI:CH211-201H21.5-RELATED"/>
    <property type="match status" value="1"/>
</dbReference>
<dbReference type="InterPro" id="IPR052775">
    <property type="entry name" value="IUN_hydrolase"/>
</dbReference>
<dbReference type="STRING" id="126957.T1JI57"/>
<dbReference type="InterPro" id="IPR036452">
    <property type="entry name" value="Ribo_hydro-like"/>
</dbReference>
<reference evidence="3" key="2">
    <citation type="submission" date="2015-02" db="UniProtKB">
        <authorList>
            <consortium name="EnsemblMetazoa"/>
        </authorList>
    </citation>
    <scope>IDENTIFICATION</scope>
</reference>